<dbReference type="InterPro" id="IPR009061">
    <property type="entry name" value="DNA-bd_dom_put_sf"/>
</dbReference>
<dbReference type="KEGG" id="aol:S58_16620"/>
<dbReference type="STRING" id="1245469.S58_16620"/>
<dbReference type="InterPro" id="IPR010906">
    <property type="entry name" value="Phage_lambda_Nu1_terminase-ssu"/>
</dbReference>
<feature type="region of interest" description="Disordered" evidence="1">
    <location>
        <begin position="168"/>
        <end position="190"/>
    </location>
</feature>
<feature type="compositionally biased region" description="Acidic residues" evidence="1">
    <location>
        <begin position="180"/>
        <end position="190"/>
    </location>
</feature>
<dbReference type="InterPro" id="IPR036388">
    <property type="entry name" value="WH-like_DNA-bd_sf"/>
</dbReference>
<accession>M4ZN81</accession>
<dbReference type="OrthoDB" id="8410638at2"/>
<name>M4ZN81_9BRAD</name>
<gene>
    <name evidence="2" type="ORF">S58_16620</name>
</gene>
<dbReference type="SUPFAM" id="SSF46955">
    <property type="entry name" value="Putative DNA-binding domain"/>
    <property type="match status" value="1"/>
</dbReference>
<organism evidence="2 3">
    <name type="scientific">Bradyrhizobium oligotrophicum S58</name>
    <dbReference type="NCBI Taxonomy" id="1245469"/>
    <lineage>
        <taxon>Bacteria</taxon>
        <taxon>Pseudomonadati</taxon>
        <taxon>Pseudomonadota</taxon>
        <taxon>Alphaproteobacteria</taxon>
        <taxon>Hyphomicrobiales</taxon>
        <taxon>Nitrobacteraceae</taxon>
        <taxon>Bradyrhizobium</taxon>
    </lineage>
</organism>
<keyword evidence="3" id="KW-1185">Reference proteome</keyword>
<dbReference type="HOGENOM" id="CLU_132089_0_0_5"/>
<dbReference type="GeneID" id="301815595"/>
<reference evidence="2 3" key="1">
    <citation type="journal article" date="2013" name="Appl. Environ. Microbiol.">
        <title>Genome analysis suggests that the soil oligotrophic bacterium Agromonas oligotrophica (Bradyrhizobium oligotrophicum) is a nitrogen-fixing symbiont of Aeschynomene indica.</title>
        <authorList>
            <person name="Okubo T."/>
            <person name="Fukushima S."/>
            <person name="Itakura M."/>
            <person name="Oshima K."/>
            <person name="Longtonglang A."/>
            <person name="Teaumroong N."/>
            <person name="Mitsui H."/>
            <person name="Hattori M."/>
            <person name="Hattori R."/>
            <person name="Hattori T."/>
            <person name="Minamisawa K."/>
        </authorList>
    </citation>
    <scope>NUCLEOTIDE SEQUENCE [LARGE SCALE GENOMIC DNA]</scope>
    <source>
        <strain evidence="2 3">S58</strain>
    </source>
</reference>
<dbReference type="Pfam" id="PF07471">
    <property type="entry name" value="Phage_Nu1"/>
    <property type="match status" value="1"/>
</dbReference>
<evidence type="ECO:0000313" key="3">
    <source>
        <dbReference type="Proteomes" id="UP000011841"/>
    </source>
</evidence>
<dbReference type="EMBL" id="AP012603">
    <property type="protein sequence ID" value="BAM87670.1"/>
    <property type="molecule type" value="Genomic_DNA"/>
</dbReference>
<protein>
    <submittedName>
        <fullName evidence="2">Putative DNA packaging protein</fullName>
    </submittedName>
</protein>
<dbReference type="PATRIC" id="fig|1245469.3.peg.1694"/>
<proteinExistence type="predicted"/>
<evidence type="ECO:0000256" key="1">
    <source>
        <dbReference type="SAM" id="MobiDB-lite"/>
    </source>
</evidence>
<dbReference type="RefSeq" id="WP_015664799.1">
    <property type="nucleotide sequence ID" value="NC_020453.1"/>
</dbReference>
<dbReference type="eggNOG" id="COG4220">
    <property type="taxonomic scope" value="Bacteria"/>
</dbReference>
<dbReference type="Proteomes" id="UP000011841">
    <property type="component" value="Chromosome"/>
</dbReference>
<evidence type="ECO:0000313" key="2">
    <source>
        <dbReference type="EMBL" id="BAM87670.1"/>
    </source>
</evidence>
<dbReference type="AlphaFoldDB" id="M4ZN81"/>
<sequence length="190" mass="20947">MGTIVNRQELADILGYSLPTISAWTEDGMPVKSQGSRGKQFEYDTAECVKWLLARARGEAKAKTAATLHDAGEDITMDKARLRNEIAKAKLSELELAQEMGLVRPIDMIVKVLSNEIANARARLLGIPSKLRPAIQLEVGSPEGTKTLVNEVERLILEALNEIKSYADVPLEEEPHAEPQDEPEVTTDDE</sequence>
<dbReference type="Gene3D" id="1.10.10.10">
    <property type="entry name" value="Winged helix-like DNA-binding domain superfamily/Winged helix DNA-binding domain"/>
    <property type="match status" value="1"/>
</dbReference>